<dbReference type="GO" id="GO:0015562">
    <property type="term" value="F:efflux transmembrane transporter activity"/>
    <property type="evidence" value="ECO:0007669"/>
    <property type="project" value="InterPro"/>
</dbReference>
<dbReference type="GO" id="GO:0005886">
    <property type="term" value="C:plasma membrane"/>
    <property type="evidence" value="ECO:0007669"/>
    <property type="project" value="UniProtKB-SubCell"/>
</dbReference>
<evidence type="ECO:0000256" key="1">
    <source>
        <dbReference type="ARBA" id="ARBA00007613"/>
    </source>
</evidence>
<dbReference type="OrthoDB" id="7181739at2"/>
<comment type="subcellular location">
    <subcellularLocation>
        <location evidence="2">Cell membrane</location>
        <topology evidence="2">Lipid-anchor</topology>
    </subcellularLocation>
</comment>
<keyword evidence="2" id="KW-0472">Membrane</keyword>
<keyword evidence="2" id="KW-0449">Lipoprotein</keyword>
<dbReference type="PANTHER" id="PTHR30203:SF32">
    <property type="entry name" value="CATION EFFLUX SYSTEM PROTEIN CUSC"/>
    <property type="match status" value="1"/>
</dbReference>
<keyword evidence="3" id="KW-0175">Coiled coil</keyword>
<name>A0A239PQL2_9PROT</name>
<gene>
    <name evidence="4" type="ORF">SAMN06297382_1473</name>
</gene>
<accession>A0A239PQL2</accession>
<dbReference type="Pfam" id="PF02321">
    <property type="entry name" value="OEP"/>
    <property type="match status" value="2"/>
</dbReference>
<dbReference type="NCBIfam" id="TIGR01845">
    <property type="entry name" value="outer_NodT"/>
    <property type="match status" value="1"/>
</dbReference>
<dbReference type="EMBL" id="FZQA01000002">
    <property type="protein sequence ID" value="SNT72430.1"/>
    <property type="molecule type" value="Genomic_DNA"/>
</dbReference>
<keyword evidence="2" id="KW-1134">Transmembrane beta strand</keyword>
<dbReference type="Gene3D" id="1.20.1600.10">
    <property type="entry name" value="Outer membrane efflux proteins (OEP)"/>
    <property type="match status" value="1"/>
</dbReference>
<evidence type="ECO:0000256" key="2">
    <source>
        <dbReference type="RuleBase" id="RU362097"/>
    </source>
</evidence>
<evidence type="ECO:0000313" key="5">
    <source>
        <dbReference type="Proteomes" id="UP000198346"/>
    </source>
</evidence>
<reference evidence="4 5" key="1">
    <citation type="submission" date="2017-07" db="EMBL/GenBank/DDBJ databases">
        <authorList>
            <person name="Sun Z.S."/>
            <person name="Albrecht U."/>
            <person name="Echele G."/>
            <person name="Lee C.C."/>
        </authorList>
    </citation>
    <scope>NUCLEOTIDE SEQUENCE [LARGE SCALE GENOMIC DNA]</scope>
    <source>
        <strain evidence="4 5">CGMCC 1.12710</strain>
    </source>
</reference>
<keyword evidence="2" id="KW-0812">Transmembrane</keyword>
<dbReference type="Gene3D" id="2.20.200.10">
    <property type="entry name" value="Outer membrane efflux proteins (OEP)"/>
    <property type="match status" value="1"/>
</dbReference>
<dbReference type="Proteomes" id="UP000198346">
    <property type="component" value="Unassembled WGS sequence"/>
</dbReference>
<protein>
    <submittedName>
        <fullName evidence="4">Outer membrane protein, multidrug efflux system</fullName>
    </submittedName>
</protein>
<dbReference type="InterPro" id="IPR010131">
    <property type="entry name" value="MdtP/NodT-like"/>
</dbReference>
<evidence type="ECO:0000313" key="4">
    <source>
        <dbReference type="EMBL" id="SNT72430.1"/>
    </source>
</evidence>
<keyword evidence="5" id="KW-1185">Reference proteome</keyword>
<sequence length="498" mass="52694">MPSSSISRAAAAFLASVSLSACATMAPEYERPSAPVAGALPYADERTEETGELLAWRDVFFDPTLTALIETALENNRDLRVATLNVERARALYRVQRAETLPEITASADYLRQRFGENASIGVAGAGGAAGANEPFVVEQFSATGAVTAYELDLFGRVRSLNRQALETFFASEENRKAAEIALVAEVANAYLALAADRELLAIARETAESQRESYELTRQLLDNGLGGDIDVQRARTAFERARADAAALEAQVARDENALRLLVGTAALPASDSAQTIDGVDMLCEIPVGVASDVLLGRPDILAAERHLRAANANIGAARAAFFPRILLTASAGTASAELSDLFGGGAGVWSFAPSISVPIFTGGRNRAQLAGAKIDRDIARAEYEGAIQTAFRETADALATRRTIAARLEASENLADAAARAFRLAEARFENGVDDYLSVLDARREDYAARRALVETRLAAAANIVALYRALGGAIPAGAQNSRQASSASGQVSPTR</sequence>
<keyword evidence="2" id="KW-0564">Palmitate</keyword>
<feature type="coiled-coil region" evidence="3">
    <location>
        <begin position="232"/>
        <end position="259"/>
    </location>
</feature>
<keyword evidence="2" id="KW-0732">Signal</keyword>
<dbReference type="PANTHER" id="PTHR30203">
    <property type="entry name" value="OUTER MEMBRANE CATION EFFLUX PROTEIN"/>
    <property type="match status" value="1"/>
</dbReference>
<feature type="chain" id="PRO_5011834687" evidence="2">
    <location>
        <begin position="24"/>
        <end position="498"/>
    </location>
</feature>
<dbReference type="InterPro" id="IPR003423">
    <property type="entry name" value="OMP_efflux"/>
</dbReference>
<dbReference type="AlphaFoldDB" id="A0A239PQL2"/>
<proteinExistence type="inferred from homology"/>
<evidence type="ECO:0000256" key="3">
    <source>
        <dbReference type="SAM" id="Coils"/>
    </source>
</evidence>
<dbReference type="RefSeq" id="WP_089411917.1">
    <property type="nucleotide sequence ID" value="NZ_FZQA01000002.1"/>
</dbReference>
<comment type="similarity">
    <text evidence="1 2">Belongs to the outer membrane factor (OMF) (TC 1.B.17) family.</text>
</comment>
<feature type="signal peptide" evidence="2">
    <location>
        <begin position="1"/>
        <end position="23"/>
    </location>
</feature>
<organism evidence="4 5">
    <name type="scientific">Amphiplicatus metriothermophilus</name>
    <dbReference type="NCBI Taxonomy" id="1519374"/>
    <lineage>
        <taxon>Bacteria</taxon>
        <taxon>Pseudomonadati</taxon>
        <taxon>Pseudomonadota</taxon>
        <taxon>Alphaproteobacteria</taxon>
        <taxon>Parvularculales</taxon>
        <taxon>Parvularculaceae</taxon>
        <taxon>Amphiplicatus</taxon>
    </lineage>
</organism>
<dbReference type="SUPFAM" id="SSF56954">
    <property type="entry name" value="Outer membrane efflux proteins (OEP)"/>
    <property type="match status" value="1"/>
</dbReference>